<keyword evidence="3" id="KW-1185">Reference proteome</keyword>
<dbReference type="Pfam" id="PF13581">
    <property type="entry name" value="HATPase_c_2"/>
    <property type="match status" value="1"/>
</dbReference>
<dbReference type="InterPro" id="IPR036890">
    <property type="entry name" value="HATPase_C_sf"/>
</dbReference>
<organism evidence="2 3">
    <name type="scientific">Paranoxybacillus vitaminiphilus</name>
    <dbReference type="NCBI Taxonomy" id="581036"/>
    <lineage>
        <taxon>Bacteria</taxon>
        <taxon>Bacillati</taxon>
        <taxon>Bacillota</taxon>
        <taxon>Bacilli</taxon>
        <taxon>Bacillales</taxon>
        <taxon>Anoxybacillaceae</taxon>
        <taxon>Paranoxybacillus</taxon>
    </lineage>
</organism>
<protein>
    <submittedName>
        <fullName evidence="2">Anti-sigma regulatory factor (Ser/Thr protein kinase)</fullName>
    </submittedName>
</protein>
<dbReference type="EMBL" id="QLMH01000010">
    <property type="protein sequence ID" value="RAK18492.1"/>
    <property type="molecule type" value="Genomic_DNA"/>
</dbReference>
<dbReference type="SUPFAM" id="SSF55874">
    <property type="entry name" value="ATPase domain of HSP90 chaperone/DNA topoisomerase II/histidine kinase"/>
    <property type="match status" value="1"/>
</dbReference>
<evidence type="ECO:0000313" key="2">
    <source>
        <dbReference type="EMBL" id="RAK18492.1"/>
    </source>
</evidence>
<sequence length="185" mass="20716">MLQILKSYQDVIRTLSSNKIHLCMHEQELLAHLGDYIDSMPIHNVNDVPRSRAFVSQYISNYSIIKSKMEVLLAVSEATTNLVKHATEGDISLFFKNDVFQVLVTDKGSGIPLHELPKTILVSGYSSKRSLGKGFSLMSTLSERVVVYTSSEGTKILLEFACQPHINNKDSEEENNNHVMNTLTS</sequence>
<dbReference type="InterPro" id="IPR003594">
    <property type="entry name" value="HATPase_dom"/>
</dbReference>
<dbReference type="Proteomes" id="UP000248555">
    <property type="component" value="Unassembled WGS sequence"/>
</dbReference>
<comment type="caution">
    <text evidence="2">The sequence shown here is derived from an EMBL/GenBank/DDBJ whole genome shotgun (WGS) entry which is preliminary data.</text>
</comment>
<proteinExistence type="predicted"/>
<evidence type="ECO:0000259" key="1">
    <source>
        <dbReference type="Pfam" id="PF13581"/>
    </source>
</evidence>
<feature type="domain" description="Histidine kinase/HSP90-like ATPase" evidence="1">
    <location>
        <begin position="47"/>
        <end position="158"/>
    </location>
</feature>
<dbReference type="CDD" id="cd16936">
    <property type="entry name" value="HATPase_RsbW-like"/>
    <property type="match status" value="1"/>
</dbReference>
<name>A0A327YE87_9BACL</name>
<reference evidence="2 3" key="1">
    <citation type="submission" date="2018-06" db="EMBL/GenBank/DDBJ databases">
        <title>Genomic Encyclopedia of Type Strains, Phase III (KMG-III): the genomes of soil and plant-associated and newly described type strains.</title>
        <authorList>
            <person name="Whitman W."/>
        </authorList>
    </citation>
    <scope>NUCLEOTIDE SEQUENCE [LARGE SCALE GENOMIC DNA]</scope>
    <source>
        <strain evidence="2 3">CGMCC 1.8979</strain>
    </source>
</reference>
<evidence type="ECO:0000313" key="3">
    <source>
        <dbReference type="Proteomes" id="UP000248555"/>
    </source>
</evidence>
<dbReference type="AlphaFoldDB" id="A0A327YE87"/>
<dbReference type="Gene3D" id="3.30.565.10">
    <property type="entry name" value="Histidine kinase-like ATPase, C-terminal domain"/>
    <property type="match status" value="1"/>
</dbReference>
<gene>
    <name evidence="2" type="ORF">B0I26_110124</name>
</gene>
<accession>A0A327YE87</accession>